<gene>
    <name evidence="3" type="ORF">CLV30_12851</name>
</gene>
<dbReference type="InterPro" id="IPR021235">
    <property type="entry name" value="DUF2637"/>
</dbReference>
<protein>
    <submittedName>
        <fullName evidence="3">Uncharacterized protein DUF2637</fullName>
    </submittedName>
</protein>
<keyword evidence="2" id="KW-0812">Transmembrane</keyword>
<dbReference type="Pfam" id="PF10935">
    <property type="entry name" value="DUF2637"/>
    <property type="match status" value="1"/>
</dbReference>
<feature type="compositionally biased region" description="Basic residues" evidence="1">
    <location>
        <begin position="178"/>
        <end position="190"/>
    </location>
</feature>
<feature type="compositionally biased region" description="Low complexity" evidence="1">
    <location>
        <begin position="218"/>
        <end position="237"/>
    </location>
</feature>
<accession>A0A2P8DF18</accession>
<feature type="transmembrane region" description="Helical" evidence="2">
    <location>
        <begin position="62"/>
        <end position="83"/>
    </location>
</feature>
<dbReference type="Proteomes" id="UP000243528">
    <property type="component" value="Unassembled WGS sequence"/>
</dbReference>
<keyword evidence="4" id="KW-1185">Reference proteome</keyword>
<keyword evidence="2" id="KW-1133">Transmembrane helix</keyword>
<evidence type="ECO:0000313" key="4">
    <source>
        <dbReference type="Proteomes" id="UP000243528"/>
    </source>
</evidence>
<sequence>MAHPEGVLTVADAQGATIHPRFLKAGPWSLAVITAALFGLSFVTSYRALYEYGLELGFDQSFAIAFPLVLDAVTIVLAVALLLERALGRRGITIGGRHLPLPSWPLLALWAYFAGSIAGNVGHAPELLAAQLVAAVPPVSSMLTFHLLLRLLDRVTALRAVAESYEDRQLEAQERAARRAARRSAVKATRKQQQPAQEAQPQTAPAAAEGAERVDESAPSVPAPTVEEAAPSAAAEADGALQPDRAEAPVRRGNQRAEAWEWYQARRAESGDRPSAPELARHLGCSDGQARKLRAYCDDRWSEERRSSLHAVQ</sequence>
<feature type="compositionally biased region" description="Low complexity" evidence="1">
    <location>
        <begin position="192"/>
        <end position="209"/>
    </location>
</feature>
<organism evidence="3 4">
    <name type="scientific">Haloactinopolyspora alba</name>
    <dbReference type="NCBI Taxonomy" id="648780"/>
    <lineage>
        <taxon>Bacteria</taxon>
        <taxon>Bacillati</taxon>
        <taxon>Actinomycetota</taxon>
        <taxon>Actinomycetes</taxon>
        <taxon>Jiangellales</taxon>
        <taxon>Jiangellaceae</taxon>
        <taxon>Haloactinopolyspora</taxon>
    </lineage>
</organism>
<feature type="region of interest" description="Disordered" evidence="1">
    <location>
        <begin position="267"/>
        <end position="288"/>
    </location>
</feature>
<feature type="transmembrane region" description="Helical" evidence="2">
    <location>
        <begin position="104"/>
        <end position="122"/>
    </location>
</feature>
<comment type="caution">
    <text evidence="3">The sequence shown here is derived from an EMBL/GenBank/DDBJ whole genome shotgun (WGS) entry which is preliminary data.</text>
</comment>
<feature type="transmembrane region" description="Helical" evidence="2">
    <location>
        <begin position="128"/>
        <end position="149"/>
    </location>
</feature>
<evidence type="ECO:0000313" key="3">
    <source>
        <dbReference type="EMBL" id="PSK95799.1"/>
    </source>
</evidence>
<feature type="transmembrane region" description="Helical" evidence="2">
    <location>
        <begin position="28"/>
        <end position="50"/>
    </location>
</feature>
<name>A0A2P8DF18_9ACTN</name>
<evidence type="ECO:0000256" key="2">
    <source>
        <dbReference type="SAM" id="Phobius"/>
    </source>
</evidence>
<feature type="region of interest" description="Disordered" evidence="1">
    <location>
        <begin position="176"/>
        <end position="255"/>
    </location>
</feature>
<proteinExistence type="predicted"/>
<evidence type="ECO:0000256" key="1">
    <source>
        <dbReference type="SAM" id="MobiDB-lite"/>
    </source>
</evidence>
<dbReference type="EMBL" id="PYGE01000028">
    <property type="protein sequence ID" value="PSK95799.1"/>
    <property type="molecule type" value="Genomic_DNA"/>
</dbReference>
<keyword evidence="2" id="KW-0472">Membrane</keyword>
<dbReference type="AlphaFoldDB" id="A0A2P8DF18"/>
<reference evidence="3 4" key="1">
    <citation type="submission" date="2018-03" db="EMBL/GenBank/DDBJ databases">
        <title>Genomic Encyclopedia of Archaeal and Bacterial Type Strains, Phase II (KMG-II): from individual species to whole genera.</title>
        <authorList>
            <person name="Goeker M."/>
        </authorList>
    </citation>
    <scope>NUCLEOTIDE SEQUENCE [LARGE SCALE GENOMIC DNA]</scope>
    <source>
        <strain evidence="3 4">DSM 45211</strain>
    </source>
</reference>